<organism evidence="3 4">
    <name type="scientific">Mycteria americana</name>
    <name type="common">Wood stork</name>
    <dbReference type="NCBI Taxonomy" id="33587"/>
    <lineage>
        <taxon>Eukaryota</taxon>
        <taxon>Metazoa</taxon>
        <taxon>Chordata</taxon>
        <taxon>Craniata</taxon>
        <taxon>Vertebrata</taxon>
        <taxon>Euteleostomi</taxon>
        <taxon>Archelosauria</taxon>
        <taxon>Archosauria</taxon>
        <taxon>Dinosauria</taxon>
        <taxon>Saurischia</taxon>
        <taxon>Theropoda</taxon>
        <taxon>Coelurosauria</taxon>
        <taxon>Aves</taxon>
        <taxon>Neognathae</taxon>
        <taxon>Neoaves</taxon>
        <taxon>Aequornithes</taxon>
        <taxon>Ciconiiformes</taxon>
        <taxon>Ciconiidae</taxon>
        <taxon>Mycteria</taxon>
    </lineage>
</organism>
<evidence type="ECO:0000256" key="1">
    <source>
        <dbReference type="SAM" id="MobiDB-lite"/>
    </source>
</evidence>
<evidence type="ECO:0000313" key="4">
    <source>
        <dbReference type="Proteomes" id="UP001333110"/>
    </source>
</evidence>
<dbReference type="EMBL" id="JAUNZN010000009">
    <property type="protein sequence ID" value="KAK4815860.1"/>
    <property type="molecule type" value="Genomic_DNA"/>
</dbReference>
<name>A0AAN7NHV4_MYCAM</name>
<reference evidence="3 4" key="1">
    <citation type="journal article" date="2023" name="J. Hered.">
        <title>Chromosome-level genome of the wood stork (Mycteria americana) provides insight into avian chromosome evolution.</title>
        <authorList>
            <person name="Flamio R. Jr."/>
            <person name="Ramstad K.M."/>
        </authorList>
    </citation>
    <scope>NUCLEOTIDE SEQUENCE [LARGE SCALE GENOMIC DNA]</scope>
    <source>
        <strain evidence="3">JAX WOST 10</strain>
    </source>
</reference>
<feature type="region of interest" description="Disordered" evidence="1">
    <location>
        <begin position="137"/>
        <end position="164"/>
    </location>
</feature>
<feature type="domain" description="Putative WW-binding" evidence="2">
    <location>
        <begin position="119"/>
        <end position="150"/>
    </location>
</feature>
<protein>
    <recommendedName>
        <fullName evidence="2">Putative WW-binding domain-containing protein</fullName>
    </recommendedName>
</protein>
<dbReference type="Proteomes" id="UP001333110">
    <property type="component" value="Unassembled WGS sequence"/>
</dbReference>
<evidence type="ECO:0000313" key="3">
    <source>
        <dbReference type="EMBL" id="KAK4815860.1"/>
    </source>
</evidence>
<dbReference type="AlphaFoldDB" id="A0AAN7NHV4"/>
<accession>A0AAN7NHV4</accession>
<dbReference type="InterPro" id="IPR042349">
    <property type="entry name" value="C9orf40-like"/>
</dbReference>
<sequence>MAKRRAEPLVCHVPIKRLLREPPPPPPPAAAPERRPRGEAASAGPAAPKRKLEEAEAPPGKRPGLRGSSPRGEQGDAGGRRRRRGGLAAIQDERRAEGRAGGRGKERAAVAEQEEDTCQYNSFLYWRRPLPAIDLSDIQNVDGETPPEAKTPSRTDTMETEMET</sequence>
<dbReference type="Pfam" id="PF15017">
    <property type="entry name" value="WRNPLPNID"/>
    <property type="match status" value="1"/>
</dbReference>
<comment type="caution">
    <text evidence="3">The sequence shown here is derived from an EMBL/GenBank/DDBJ whole genome shotgun (WGS) entry which is preliminary data.</text>
</comment>
<gene>
    <name evidence="3" type="ORF">QYF61_009028</name>
</gene>
<keyword evidence="4" id="KW-1185">Reference proteome</keyword>
<proteinExistence type="predicted"/>
<feature type="compositionally biased region" description="Pro residues" evidence="1">
    <location>
        <begin position="21"/>
        <end position="30"/>
    </location>
</feature>
<feature type="compositionally biased region" description="Basic and acidic residues" evidence="1">
    <location>
        <begin position="91"/>
        <end position="109"/>
    </location>
</feature>
<evidence type="ECO:0000259" key="2">
    <source>
        <dbReference type="Pfam" id="PF15017"/>
    </source>
</evidence>
<dbReference type="PANTHER" id="PTHR16003">
    <property type="entry name" value="C9ORF40 ISOFORM 1"/>
    <property type="match status" value="1"/>
</dbReference>
<feature type="region of interest" description="Disordered" evidence="1">
    <location>
        <begin position="1"/>
        <end position="115"/>
    </location>
</feature>
<dbReference type="PANTHER" id="PTHR16003:SF3">
    <property type="entry name" value="CHROMOSOME 9 C9ORF40 HOMOLOG"/>
    <property type="match status" value="1"/>
</dbReference>
<dbReference type="InterPro" id="IPR033461">
    <property type="entry name" value="WRNPLPNID"/>
</dbReference>